<keyword evidence="3" id="KW-1185">Reference proteome</keyword>
<comment type="caution">
    <text evidence="2">The sequence shown here is derived from an EMBL/GenBank/DDBJ whole genome shotgun (WGS) entry which is preliminary data.</text>
</comment>
<keyword evidence="1" id="KW-0732">Signal</keyword>
<evidence type="ECO:0000313" key="3">
    <source>
        <dbReference type="Proteomes" id="UP000666240"/>
    </source>
</evidence>
<dbReference type="Proteomes" id="UP000666240">
    <property type="component" value="Unassembled WGS sequence"/>
</dbReference>
<protein>
    <recommendedName>
        <fullName evidence="4">Lipoprotein</fullName>
    </recommendedName>
</protein>
<proteinExistence type="predicted"/>
<evidence type="ECO:0000256" key="1">
    <source>
        <dbReference type="SAM" id="SignalP"/>
    </source>
</evidence>
<reference evidence="2" key="1">
    <citation type="submission" date="2021-03" db="EMBL/GenBank/DDBJ databases">
        <title>Genome sequencing and assembly of Tianweitania sediminis.</title>
        <authorList>
            <person name="Chhetri G."/>
        </authorList>
    </citation>
    <scope>NUCLEOTIDE SEQUENCE</scope>
    <source>
        <strain evidence="2">Z8</strain>
    </source>
</reference>
<feature type="signal peptide" evidence="1">
    <location>
        <begin position="1"/>
        <end position="20"/>
    </location>
</feature>
<gene>
    <name evidence="2" type="ORF">J5Y06_12240</name>
</gene>
<dbReference type="EMBL" id="JAGIYY010000003">
    <property type="protein sequence ID" value="MBP0439421.1"/>
    <property type="molecule type" value="Genomic_DNA"/>
</dbReference>
<evidence type="ECO:0000313" key="2">
    <source>
        <dbReference type="EMBL" id="MBP0439421.1"/>
    </source>
</evidence>
<dbReference type="RefSeq" id="WP_209335425.1">
    <property type="nucleotide sequence ID" value="NZ_JAGIYY010000003.1"/>
</dbReference>
<organism evidence="2 3">
    <name type="scientific">Tianweitania sediminis</name>
    <dbReference type="NCBI Taxonomy" id="1502156"/>
    <lineage>
        <taxon>Bacteria</taxon>
        <taxon>Pseudomonadati</taxon>
        <taxon>Pseudomonadota</taxon>
        <taxon>Alphaproteobacteria</taxon>
        <taxon>Hyphomicrobiales</taxon>
        <taxon>Phyllobacteriaceae</taxon>
        <taxon>Tianweitania</taxon>
    </lineage>
</organism>
<sequence>MVKALMFAGLLSAGSCSLLSGSPQPAPIAEPEAIWCAENVPQRPSAAEIEIMSRPRLEQAVAHNRKGEAWCGWTAAN</sequence>
<accession>A0A8J7RJ60</accession>
<name>A0A8J7RJ60_9HYPH</name>
<evidence type="ECO:0008006" key="4">
    <source>
        <dbReference type="Google" id="ProtNLM"/>
    </source>
</evidence>
<dbReference type="PROSITE" id="PS51257">
    <property type="entry name" value="PROKAR_LIPOPROTEIN"/>
    <property type="match status" value="1"/>
</dbReference>
<dbReference type="AlphaFoldDB" id="A0A8J7RJ60"/>
<feature type="chain" id="PRO_5035164312" description="Lipoprotein" evidence="1">
    <location>
        <begin position="21"/>
        <end position="77"/>
    </location>
</feature>